<dbReference type="Proteomes" id="UP001370758">
    <property type="component" value="Unassembled WGS sequence"/>
</dbReference>
<dbReference type="AlphaFoldDB" id="A0AAV9VXP6"/>
<keyword evidence="8" id="KW-0479">Metal-binding</keyword>
<dbReference type="SUPFAM" id="SSF53092">
    <property type="entry name" value="Creatinase/prolidase N-terminal domain"/>
    <property type="match status" value="1"/>
</dbReference>
<dbReference type="GO" id="GO:0006508">
    <property type="term" value="P:proteolysis"/>
    <property type="evidence" value="ECO:0007669"/>
    <property type="project" value="UniProtKB-KW"/>
</dbReference>
<evidence type="ECO:0000256" key="8">
    <source>
        <dbReference type="ARBA" id="ARBA00022723"/>
    </source>
</evidence>
<dbReference type="SUPFAM" id="SSF55920">
    <property type="entry name" value="Creatinase/aminopeptidase"/>
    <property type="match status" value="1"/>
</dbReference>
<dbReference type="GO" id="GO:0070006">
    <property type="term" value="F:metalloaminopeptidase activity"/>
    <property type="evidence" value="ECO:0007669"/>
    <property type="project" value="InterPro"/>
</dbReference>
<evidence type="ECO:0000256" key="3">
    <source>
        <dbReference type="ARBA" id="ARBA00002443"/>
    </source>
</evidence>
<comment type="caution">
    <text evidence="15">The sequence shown here is derived from an EMBL/GenBank/DDBJ whole genome shotgun (WGS) entry which is preliminary data.</text>
</comment>
<dbReference type="Pfam" id="PF00557">
    <property type="entry name" value="Peptidase_M24"/>
    <property type="match status" value="1"/>
</dbReference>
<evidence type="ECO:0000256" key="13">
    <source>
        <dbReference type="ARBA" id="ARBA00032413"/>
    </source>
</evidence>
<keyword evidence="11" id="KW-0464">Manganese</keyword>
<evidence type="ECO:0000313" key="16">
    <source>
        <dbReference type="Proteomes" id="UP001370758"/>
    </source>
</evidence>
<comment type="similarity">
    <text evidence="4">Belongs to the peptidase M24B family.</text>
</comment>
<keyword evidence="6" id="KW-0031">Aminopeptidase</keyword>
<dbReference type="InterPro" id="IPR036005">
    <property type="entry name" value="Creatinase/aminopeptidase-like"/>
</dbReference>
<comment type="catalytic activity">
    <reaction evidence="1">
        <text>Release of any N-terminal amino acid, including proline, that is linked to proline, even from a dipeptide or tripeptide.</text>
        <dbReference type="EC" id="3.4.11.9"/>
    </reaction>
</comment>
<evidence type="ECO:0000256" key="6">
    <source>
        <dbReference type="ARBA" id="ARBA00022438"/>
    </source>
</evidence>
<evidence type="ECO:0000256" key="2">
    <source>
        <dbReference type="ARBA" id="ARBA00001936"/>
    </source>
</evidence>
<keyword evidence="10" id="KW-0482">Metalloprotease</keyword>
<dbReference type="InterPro" id="IPR000994">
    <property type="entry name" value="Pept_M24"/>
</dbReference>
<comment type="cofactor">
    <cofactor evidence="2">
        <name>Mn(2+)</name>
        <dbReference type="ChEBI" id="CHEBI:29035"/>
    </cofactor>
</comment>
<evidence type="ECO:0000313" key="15">
    <source>
        <dbReference type="EMBL" id="KAK6497543.1"/>
    </source>
</evidence>
<dbReference type="InterPro" id="IPR052433">
    <property type="entry name" value="X-Pro_dipept-like"/>
</dbReference>
<dbReference type="PANTHER" id="PTHR43226:SF3">
    <property type="entry name" value="XAA-PRO AMINOPEPTIDASE AN0832-RELATED"/>
    <property type="match status" value="1"/>
</dbReference>
<dbReference type="InterPro" id="IPR007865">
    <property type="entry name" value="Aminopep_P_N"/>
</dbReference>
<evidence type="ECO:0000256" key="12">
    <source>
        <dbReference type="ARBA" id="ARBA00030849"/>
    </source>
</evidence>
<reference evidence="15 16" key="1">
    <citation type="submission" date="2023-08" db="EMBL/GenBank/DDBJ databases">
        <authorList>
            <person name="Palmer J.M."/>
        </authorList>
    </citation>
    <scope>NUCLEOTIDE SEQUENCE [LARGE SCALE GENOMIC DNA]</scope>
    <source>
        <strain evidence="15 16">TWF481</strain>
    </source>
</reference>
<protein>
    <recommendedName>
        <fullName evidence="5">Xaa-Pro aminopeptidase</fullName>
        <ecNumber evidence="5">3.4.11.9</ecNumber>
    </recommendedName>
    <alternativeName>
        <fullName evidence="12">Aminoacylproline aminopeptidase</fullName>
    </alternativeName>
    <alternativeName>
        <fullName evidence="13">Prolidase</fullName>
    </alternativeName>
</protein>
<dbReference type="GO" id="GO:0030145">
    <property type="term" value="F:manganese ion binding"/>
    <property type="evidence" value="ECO:0007669"/>
    <property type="project" value="InterPro"/>
</dbReference>
<dbReference type="Gene3D" id="3.90.230.10">
    <property type="entry name" value="Creatinase/methionine aminopeptidase superfamily"/>
    <property type="match status" value="1"/>
</dbReference>
<evidence type="ECO:0000256" key="7">
    <source>
        <dbReference type="ARBA" id="ARBA00022670"/>
    </source>
</evidence>
<dbReference type="Gene3D" id="3.40.350.10">
    <property type="entry name" value="Creatinase/prolidase N-terminal domain"/>
    <property type="match status" value="1"/>
</dbReference>
<feature type="domain" description="Aminopeptidase P N-terminal" evidence="14">
    <location>
        <begin position="29"/>
        <end position="160"/>
    </location>
</feature>
<dbReference type="EMBL" id="JAVHJL010000009">
    <property type="protein sequence ID" value="KAK6497543.1"/>
    <property type="molecule type" value="Genomic_DNA"/>
</dbReference>
<dbReference type="InterPro" id="IPR029149">
    <property type="entry name" value="Creatin/AminoP/Spt16_N"/>
</dbReference>
<evidence type="ECO:0000256" key="5">
    <source>
        <dbReference type="ARBA" id="ARBA00012574"/>
    </source>
</evidence>
<evidence type="ECO:0000256" key="4">
    <source>
        <dbReference type="ARBA" id="ARBA00008766"/>
    </source>
</evidence>
<keyword evidence="9" id="KW-0378">Hydrolase</keyword>
<organism evidence="15 16">
    <name type="scientific">Arthrobotrys musiformis</name>
    <dbReference type="NCBI Taxonomy" id="47236"/>
    <lineage>
        <taxon>Eukaryota</taxon>
        <taxon>Fungi</taxon>
        <taxon>Dikarya</taxon>
        <taxon>Ascomycota</taxon>
        <taxon>Pezizomycotina</taxon>
        <taxon>Orbiliomycetes</taxon>
        <taxon>Orbiliales</taxon>
        <taxon>Orbiliaceae</taxon>
        <taxon>Arthrobotrys</taxon>
    </lineage>
</organism>
<evidence type="ECO:0000259" key="14">
    <source>
        <dbReference type="SMART" id="SM01011"/>
    </source>
</evidence>
<dbReference type="Pfam" id="PF05195">
    <property type="entry name" value="AMP_N"/>
    <property type="match status" value="1"/>
</dbReference>
<dbReference type="PANTHER" id="PTHR43226">
    <property type="entry name" value="XAA-PRO AMINOPEPTIDASE 3"/>
    <property type="match status" value="1"/>
</dbReference>
<evidence type="ECO:0000256" key="10">
    <source>
        <dbReference type="ARBA" id="ARBA00023049"/>
    </source>
</evidence>
<evidence type="ECO:0000256" key="1">
    <source>
        <dbReference type="ARBA" id="ARBA00001424"/>
    </source>
</evidence>
<proteinExistence type="inferred from homology"/>
<comment type="function">
    <text evidence="3">Catalyzes the removal of a penultimate prolyl residue from the N-termini of peptides.</text>
</comment>
<name>A0AAV9VXP6_9PEZI</name>
<evidence type="ECO:0000256" key="11">
    <source>
        <dbReference type="ARBA" id="ARBA00023211"/>
    </source>
</evidence>
<dbReference type="SMART" id="SM01011">
    <property type="entry name" value="AMP_N"/>
    <property type="match status" value="1"/>
</dbReference>
<sequence>MRTTASQRDISVHLDIKLEDTSKLLASKYPAKSHARRTAAALGLKTGLIYLAGEISRDNEDSDMPAVFRQKRYFYYLTGYDLPDAHVTYDIEGDTLTLWILRPDPKEKLWSGPSPTPKTLLQTHDIDTALYTSSLPTTLQSYTLSHPASKIHIIHDQYPPIPPSLHNRCTNSLLKRALDVSRVLKDPHEIQLIRHANQISTHAHLKIMALVDTMTTEREIEAEFISETIKRGGKLAYDTIACSGRNCSILHYVRNDQPLANKQLLLLDAGAEYSLYASDVTRTFPISGTFTPEAKEIYTLVHTMQSTVFSLLRPGIKWRDCHSAAVDAAITGLQRIGILTGSKADILNSQIIGRVFFPHGLGHHVGLETHDVLYYDLISKKSNVMSMDQFDAFTRDEVYNHLKPGMTLTVEPGIYFNQPLYEDYLSTNPAEKTLVNESLLAKFWDVGGVRIEDVVLITPDGYENLTPAPKEIVDIERITRLSKY</sequence>
<keyword evidence="16" id="KW-1185">Reference proteome</keyword>
<keyword evidence="7" id="KW-0645">Protease</keyword>
<gene>
    <name evidence="15" type="ORF">TWF481_011948</name>
</gene>
<dbReference type="EC" id="3.4.11.9" evidence="5"/>
<evidence type="ECO:0000256" key="9">
    <source>
        <dbReference type="ARBA" id="ARBA00022801"/>
    </source>
</evidence>
<accession>A0AAV9VXP6</accession>
<dbReference type="CDD" id="cd01087">
    <property type="entry name" value="Prolidase"/>
    <property type="match status" value="1"/>
</dbReference>